<dbReference type="Proteomes" id="UP000531561">
    <property type="component" value="Unassembled WGS sequence"/>
</dbReference>
<organism evidence="2 3">
    <name type="scientific">Botrytis fragariae</name>
    <dbReference type="NCBI Taxonomy" id="1964551"/>
    <lineage>
        <taxon>Eukaryota</taxon>
        <taxon>Fungi</taxon>
        <taxon>Dikarya</taxon>
        <taxon>Ascomycota</taxon>
        <taxon>Pezizomycotina</taxon>
        <taxon>Leotiomycetes</taxon>
        <taxon>Helotiales</taxon>
        <taxon>Sclerotiniaceae</taxon>
        <taxon>Botrytis</taxon>
    </lineage>
</organism>
<sequence length="544" mass="61688">MSSKDNSIIPYMEEAPPAYSSVDGIHSIPTLHLDTLELLKRRLSMKFSNYNNILEILIFRHRLRLYDLYHIQDHTLPVRIHLIKLGVDAPCELMDQSEGDNNLQRMKTIEIPTIAKQEISIFVRVYQQGHNGKHPSQKEVIDYFDAWDYAVQYCEAMTLKYTKSCNLSMVRSEAWLASEKYLMLLKDSIPDEDPQIPPAMTLSLSTQTACSENPPLPALAKEVLWYGHEKKFKESSNIPYSPYVIRLQEFSARINNNNKTLPIPVSCATLLMKNDLQDAKHKLIEQLIRIQIKSFENAHGTFDKLTNSHQCEGLEWFDESYDNAVIDFCGARKDQIELDKLRYGAWQAGAQPERRTSTIIAPASNLMTSNSKNFPRATRALTRRYKEKAAKMGMGMEWIDRKVLEDLEIVRKEYLSTGKGQPSDELVMHSPTTDSFMNLQTLLLGTPLPTYSNPTSPPTPQKAMHPTHETKTAIQSPDPKSTNTEQHPRASHQPVYTSFSSLGLREPAGPTRVETSTEEGLTTASPPTAMQQIKSVLGIEPPQK</sequence>
<feature type="compositionally biased region" description="Polar residues" evidence="1">
    <location>
        <begin position="472"/>
        <end position="485"/>
    </location>
</feature>
<gene>
    <name evidence="2" type="ORF">Bfra_004623</name>
</gene>
<dbReference type="AlphaFoldDB" id="A0A8H6AVY9"/>
<reference evidence="2 3" key="1">
    <citation type="journal article" date="2020" name="Phytopathology">
        <title>A high-quality genome resource of Botrytis fragariae, a new and rapidly spreading fungal pathogen causing strawberry gray mold in the U.S.A.</title>
        <authorList>
            <person name="Wu Y."/>
            <person name="Saski C.A."/>
            <person name="Schnabel G."/>
            <person name="Xiao S."/>
            <person name="Hu M."/>
        </authorList>
    </citation>
    <scope>NUCLEOTIDE SEQUENCE [LARGE SCALE GENOMIC DNA]</scope>
    <source>
        <strain evidence="2 3">BVB16</strain>
    </source>
</reference>
<evidence type="ECO:0000313" key="2">
    <source>
        <dbReference type="EMBL" id="KAF5874611.1"/>
    </source>
</evidence>
<accession>A0A8H6AVY9</accession>
<protein>
    <submittedName>
        <fullName evidence="2">Uncharacterized protein</fullName>
    </submittedName>
</protein>
<dbReference type="OrthoDB" id="3538929at2759"/>
<dbReference type="EMBL" id="JABFCT010000007">
    <property type="protein sequence ID" value="KAF5874611.1"/>
    <property type="molecule type" value="Genomic_DNA"/>
</dbReference>
<proteinExistence type="predicted"/>
<evidence type="ECO:0000313" key="3">
    <source>
        <dbReference type="Proteomes" id="UP000531561"/>
    </source>
</evidence>
<evidence type="ECO:0000256" key="1">
    <source>
        <dbReference type="SAM" id="MobiDB-lite"/>
    </source>
</evidence>
<name>A0A8H6AVY9_9HELO</name>
<dbReference type="GeneID" id="59258715"/>
<comment type="caution">
    <text evidence="2">The sequence shown here is derived from an EMBL/GenBank/DDBJ whole genome shotgun (WGS) entry which is preliminary data.</text>
</comment>
<dbReference type="RefSeq" id="XP_037193557.1">
    <property type="nucleotide sequence ID" value="XM_037335023.1"/>
</dbReference>
<feature type="region of interest" description="Disordered" evidence="1">
    <location>
        <begin position="447"/>
        <end position="544"/>
    </location>
</feature>
<feature type="compositionally biased region" description="Polar residues" evidence="1">
    <location>
        <begin position="518"/>
        <end position="534"/>
    </location>
</feature>
<keyword evidence="3" id="KW-1185">Reference proteome</keyword>